<proteinExistence type="predicted"/>
<dbReference type="AlphaFoldDB" id="A0A443S4Q3"/>
<keyword evidence="4" id="KW-1185">Reference proteome</keyword>
<accession>A0A443S4Q3</accession>
<protein>
    <recommendedName>
        <fullName evidence="2">C-type lectin domain-containing protein</fullName>
    </recommendedName>
</protein>
<comment type="caution">
    <text evidence="3">The sequence shown here is derived from an EMBL/GenBank/DDBJ whole genome shotgun (WGS) entry which is preliminary data.</text>
</comment>
<dbReference type="Proteomes" id="UP000288716">
    <property type="component" value="Unassembled WGS sequence"/>
</dbReference>
<dbReference type="InterPro" id="IPR016186">
    <property type="entry name" value="C-type_lectin-like/link_sf"/>
</dbReference>
<keyword evidence="1" id="KW-0472">Membrane</keyword>
<sequence length="523" mass="60512">MVSIHSDDENHFITSAGDYVESYWIGLLRFSYNSEMFVWLDGSSNTYQKWCTSCEITKDTNAVQFENGIWYYFKRSDKATFLCQKPLNGQTKLLSSLPNYYLDYLSEQVRNLSDASHRDSLVEIEDKINMITKDIEKSNYAVDQTNAAVVDVKKNVDRLDKQTKQLNDSLSQLKPDFDQKVTNLRDKLNSEVILLKSLINSNGQQLKDVTAQQTKFFSTLDLLNNNVNTITDKLELLNETFINETENNQLLKKKLLAAIQTESRKYEREILLHMSSKFSEYSLKLNMLQTMFNATITSIKKDMITNTSIIEIRNSTVLNSMRMDSYADETKKQFQSIESLTNIIKNQTIHLNRELEHLRREKDEIENHFEYAIDSNERKQSEMFRNFNKSIINKVKQLESTIVNKYFKFINTTLEKLNASIIDSKENNGQGNHSSFVNVNETTRNLAVLQSSLLDIREDYARKEKHLMIVSCVALLLSAICIILTILVLRKSNVKSFSPKGGVAYYNRVYDDVGIILENKNNE</sequence>
<dbReference type="SUPFAM" id="SSF56436">
    <property type="entry name" value="C-type lectin-like"/>
    <property type="match status" value="1"/>
</dbReference>
<feature type="transmembrane region" description="Helical" evidence="1">
    <location>
        <begin position="467"/>
        <end position="489"/>
    </location>
</feature>
<dbReference type="Pfam" id="PF00059">
    <property type="entry name" value="Lectin_C"/>
    <property type="match status" value="1"/>
</dbReference>
<dbReference type="CDD" id="cd00037">
    <property type="entry name" value="CLECT"/>
    <property type="match status" value="1"/>
</dbReference>
<feature type="domain" description="C-type lectin" evidence="2">
    <location>
        <begin position="1"/>
        <end position="84"/>
    </location>
</feature>
<keyword evidence="1" id="KW-1133">Transmembrane helix</keyword>
<evidence type="ECO:0000256" key="1">
    <source>
        <dbReference type="SAM" id="Phobius"/>
    </source>
</evidence>
<organism evidence="3 4">
    <name type="scientific">Leptotrombidium deliense</name>
    <dbReference type="NCBI Taxonomy" id="299467"/>
    <lineage>
        <taxon>Eukaryota</taxon>
        <taxon>Metazoa</taxon>
        <taxon>Ecdysozoa</taxon>
        <taxon>Arthropoda</taxon>
        <taxon>Chelicerata</taxon>
        <taxon>Arachnida</taxon>
        <taxon>Acari</taxon>
        <taxon>Acariformes</taxon>
        <taxon>Trombidiformes</taxon>
        <taxon>Prostigmata</taxon>
        <taxon>Anystina</taxon>
        <taxon>Parasitengona</taxon>
        <taxon>Trombiculoidea</taxon>
        <taxon>Trombiculidae</taxon>
        <taxon>Leptotrombidium</taxon>
    </lineage>
</organism>
<dbReference type="EMBL" id="NCKV01008525">
    <property type="protein sequence ID" value="RWS22526.1"/>
    <property type="molecule type" value="Genomic_DNA"/>
</dbReference>
<dbReference type="PROSITE" id="PS50041">
    <property type="entry name" value="C_TYPE_LECTIN_2"/>
    <property type="match status" value="1"/>
</dbReference>
<evidence type="ECO:0000313" key="3">
    <source>
        <dbReference type="EMBL" id="RWS22526.1"/>
    </source>
</evidence>
<dbReference type="InterPro" id="IPR001304">
    <property type="entry name" value="C-type_lectin-like"/>
</dbReference>
<name>A0A443S4Q3_9ACAR</name>
<dbReference type="InterPro" id="IPR016187">
    <property type="entry name" value="CTDL_fold"/>
</dbReference>
<evidence type="ECO:0000259" key="2">
    <source>
        <dbReference type="PROSITE" id="PS50041"/>
    </source>
</evidence>
<reference evidence="3 4" key="1">
    <citation type="journal article" date="2018" name="Gigascience">
        <title>Genomes of trombidid mites reveal novel predicted allergens and laterally-transferred genes associated with secondary metabolism.</title>
        <authorList>
            <person name="Dong X."/>
            <person name="Chaisiri K."/>
            <person name="Xia D."/>
            <person name="Armstrong S.D."/>
            <person name="Fang Y."/>
            <person name="Donnelly M.J."/>
            <person name="Kadowaki T."/>
            <person name="McGarry J.W."/>
            <person name="Darby A.C."/>
            <person name="Makepeace B.L."/>
        </authorList>
    </citation>
    <scope>NUCLEOTIDE SEQUENCE [LARGE SCALE GENOMIC DNA]</scope>
    <source>
        <strain evidence="3">UoL-UT</strain>
    </source>
</reference>
<keyword evidence="1" id="KW-0812">Transmembrane</keyword>
<dbReference type="Gene3D" id="3.10.100.10">
    <property type="entry name" value="Mannose-Binding Protein A, subunit A"/>
    <property type="match status" value="1"/>
</dbReference>
<evidence type="ECO:0000313" key="4">
    <source>
        <dbReference type="Proteomes" id="UP000288716"/>
    </source>
</evidence>
<gene>
    <name evidence="3" type="ORF">B4U80_13540</name>
</gene>
<dbReference type="Gene3D" id="1.20.5.790">
    <property type="entry name" value="Single helix bin"/>
    <property type="match status" value="1"/>
</dbReference>
<dbReference type="VEuPathDB" id="VectorBase:LDEU009514"/>